<comment type="caution">
    <text evidence="3">The sequence shown here is derived from an EMBL/GenBank/DDBJ whole genome shotgun (WGS) entry which is preliminary data.</text>
</comment>
<protein>
    <recommendedName>
        <fullName evidence="2">Gluconeogenesis factor</fullName>
    </recommendedName>
</protein>
<organism evidence="3 4">
    <name type="scientific">Alkalibacillus silvisoli</name>
    <dbReference type="NCBI Taxonomy" id="392823"/>
    <lineage>
        <taxon>Bacteria</taxon>
        <taxon>Bacillati</taxon>
        <taxon>Bacillota</taxon>
        <taxon>Bacilli</taxon>
        <taxon>Bacillales</taxon>
        <taxon>Bacillaceae</taxon>
        <taxon>Alkalibacillus</taxon>
    </lineage>
</organism>
<dbReference type="Gene3D" id="3.40.50.10680">
    <property type="entry name" value="CofD-like domains"/>
    <property type="match status" value="1"/>
</dbReference>
<keyword evidence="4" id="KW-1185">Reference proteome</keyword>
<dbReference type="PANTHER" id="PTHR30135:SF3">
    <property type="entry name" value="GLUCONEOGENESIS FACTOR-RELATED"/>
    <property type="match status" value="1"/>
</dbReference>
<dbReference type="InterPro" id="IPR010119">
    <property type="entry name" value="Gluconeogen_factor"/>
</dbReference>
<dbReference type="EMBL" id="BAAACZ010000014">
    <property type="protein sequence ID" value="GAA0462998.1"/>
    <property type="molecule type" value="Genomic_DNA"/>
</dbReference>
<comment type="similarity">
    <text evidence="2">Belongs to the gluconeogenesis factor family.</text>
</comment>
<name>A0ABP3JSA9_9BACI</name>
<dbReference type="HAMAP" id="MF_00973">
    <property type="entry name" value="Gluconeogen_factor"/>
    <property type="match status" value="1"/>
</dbReference>
<reference evidence="4" key="1">
    <citation type="journal article" date="2019" name="Int. J. Syst. Evol. Microbiol.">
        <title>The Global Catalogue of Microorganisms (GCM) 10K type strain sequencing project: providing services to taxonomists for standard genome sequencing and annotation.</title>
        <authorList>
            <consortium name="The Broad Institute Genomics Platform"/>
            <consortium name="The Broad Institute Genome Sequencing Center for Infectious Disease"/>
            <person name="Wu L."/>
            <person name="Ma J."/>
        </authorList>
    </citation>
    <scope>NUCLEOTIDE SEQUENCE [LARGE SCALE GENOMIC DNA]</scope>
    <source>
        <strain evidence="4">JCM 14193</strain>
    </source>
</reference>
<dbReference type="PANTHER" id="PTHR30135">
    <property type="entry name" value="UNCHARACTERIZED PROTEIN YVCK-RELATED"/>
    <property type="match status" value="1"/>
</dbReference>
<dbReference type="Pfam" id="PF01933">
    <property type="entry name" value="CofD"/>
    <property type="match status" value="1"/>
</dbReference>
<accession>A0ABP3JSA9</accession>
<evidence type="ECO:0000313" key="4">
    <source>
        <dbReference type="Proteomes" id="UP001500740"/>
    </source>
</evidence>
<proteinExistence type="inferred from homology"/>
<gene>
    <name evidence="3" type="ORF">GCM10008935_18240</name>
</gene>
<evidence type="ECO:0000256" key="2">
    <source>
        <dbReference type="HAMAP-Rule" id="MF_00973"/>
    </source>
</evidence>
<dbReference type="NCBIfam" id="TIGR01826">
    <property type="entry name" value="CofD_related"/>
    <property type="match status" value="1"/>
</dbReference>
<dbReference type="CDD" id="cd07187">
    <property type="entry name" value="YvcK_like"/>
    <property type="match status" value="1"/>
</dbReference>
<dbReference type="RefSeq" id="WP_343783264.1">
    <property type="nucleotide sequence ID" value="NZ_BAAACZ010000014.1"/>
</dbReference>
<sequence length="318" mass="35154">MTDVNGPKVVVIGGGTGLPVLLRGLRKFPINLSAIVTVSDDGGSSGRLREDLDIPAPGDIRKVIASMSDVEPTLLKLFQHRFEDGDGLSGHALGNLILAGMTSITGDFYKGIKEISRVFNVKGRIYPIANQNMYLKAEFEDGTVVRGESNIPKVNKRINRVFYDPPKVEPLPEAVKAIKQAELIVIAPGSLYTSIVPNLISEEIKDALRQTNAKSVYVCNVMTQYGETKGYKASEHVEALHRHVSDPFVDGIIVHGQQIEHTIKQEYEKERAEPVICDYERLNDLNVEVIEGDIADLHSDGTLKHHEHKIAKLLYNLL</sequence>
<evidence type="ECO:0000256" key="1">
    <source>
        <dbReference type="ARBA" id="ARBA00022490"/>
    </source>
</evidence>
<dbReference type="InterPro" id="IPR038136">
    <property type="entry name" value="CofD-like_dom_sf"/>
</dbReference>
<dbReference type="InterPro" id="IPR002882">
    <property type="entry name" value="CofD"/>
</dbReference>
<dbReference type="Proteomes" id="UP001500740">
    <property type="component" value="Unassembled WGS sequence"/>
</dbReference>
<dbReference type="SUPFAM" id="SSF142338">
    <property type="entry name" value="CofD-like"/>
    <property type="match status" value="1"/>
</dbReference>
<keyword evidence="1 2" id="KW-0963">Cytoplasm</keyword>
<comment type="subcellular location">
    <subcellularLocation>
        <location evidence="2">Cytoplasm</location>
    </subcellularLocation>
</comment>
<comment type="function">
    <text evidence="2">Required for morphogenesis under gluconeogenic growth conditions.</text>
</comment>
<evidence type="ECO:0000313" key="3">
    <source>
        <dbReference type="EMBL" id="GAA0462998.1"/>
    </source>
</evidence>